<accession>A0ABW3D3V6</accession>
<feature type="region of interest" description="Disordered" evidence="5">
    <location>
        <begin position="329"/>
        <end position="363"/>
    </location>
</feature>
<evidence type="ECO:0000256" key="4">
    <source>
        <dbReference type="ARBA" id="ARBA00022729"/>
    </source>
</evidence>
<comment type="caution">
    <text evidence="6">The sequence shown here is derived from an EMBL/GenBank/DDBJ whole genome shotgun (WGS) entry which is preliminary data.</text>
</comment>
<comment type="subcellular location">
    <subcellularLocation>
        <location evidence="1">Cell envelope</location>
    </subcellularLocation>
</comment>
<keyword evidence="7" id="KW-1185">Reference proteome</keyword>
<keyword evidence="3" id="KW-0813">Transport</keyword>
<dbReference type="SUPFAM" id="SSF53850">
    <property type="entry name" value="Periplasmic binding protein-like II"/>
    <property type="match status" value="1"/>
</dbReference>
<dbReference type="Proteomes" id="UP001597120">
    <property type="component" value="Unassembled WGS sequence"/>
</dbReference>
<organism evidence="6 7">
    <name type="scientific">Paenibacillus residui</name>
    <dbReference type="NCBI Taxonomy" id="629724"/>
    <lineage>
        <taxon>Bacteria</taxon>
        <taxon>Bacillati</taxon>
        <taxon>Bacillota</taxon>
        <taxon>Bacilli</taxon>
        <taxon>Bacillales</taxon>
        <taxon>Paenibacillaceae</taxon>
        <taxon>Paenibacillus</taxon>
    </lineage>
</organism>
<sequence>MESKRMIAFLSILLLVVVGAGAYKIWHSTAGPLAKRETVRPVTLEVWVYTKALAPFLEEYGRSHESVEVEVRTFRSYEQLFDELTAAISVHHMPQVVEVSSLYGIAQLAESGVLLPLQDLLSDELRESLHPDLAAYFQYEAQVWAVPYGASVPVVFYNKDLLKYSGVNDGAQLNTWDELRMAGRQLAADKEYWGLVVEPEVPWLLQNLLFSHGEDKVSKSKAAEVIGLWKRMIETDRIMPPLQQPLAASDFITGRAGLYLASSDKRAMLEKYIGGKFAFAMTEMPETEKYIPKVNGLAVLHSSEEKDGNALELVASMLEENMQARIAEATSQMPARTQPMSDDEEDGKRQTDPALSLDKRLNRRYPDVKDKERWKETEALIEAIELSREVSVYDVIRSVAGEEMD</sequence>
<feature type="compositionally biased region" description="Polar residues" evidence="5">
    <location>
        <begin position="329"/>
        <end position="340"/>
    </location>
</feature>
<dbReference type="Pfam" id="PF13416">
    <property type="entry name" value="SBP_bac_8"/>
    <property type="match status" value="1"/>
</dbReference>
<name>A0ABW3D3V6_9BACL</name>
<evidence type="ECO:0000256" key="1">
    <source>
        <dbReference type="ARBA" id="ARBA00004196"/>
    </source>
</evidence>
<protein>
    <submittedName>
        <fullName evidence="6">Extracellular solute-binding protein</fullName>
    </submittedName>
</protein>
<dbReference type="PANTHER" id="PTHR43649:SF31">
    <property type="entry name" value="SN-GLYCEROL-3-PHOSPHATE-BINDING PERIPLASMIC PROTEIN UGPB"/>
    <property type="match status" value="1"/>
</dbReference>
<evidence type="ECO:0000256" key="2">
    <source>
        <dbReference type="ARBA" id="ARBA00008520"/>
    </source>
</evidence>
<dbReference type="EMBL" id="JBHTIU010000005">
    <property type="protein sequence ID" value="MFD0867883.1"/>
    <property type="molecule type" value="Genomic_DNA"/>
</dbReference>
<dbReference type="RefSeq" id="WP_379285678.1">
    <property type="nucleotide sequence ID" value="NZ_JBHTIU010000005.1"/>
</dbReference>
<dbReference type="PANTHER" id="PTHR43649">
    <property type="entry name" value="ARABINOSE-BINDING PROTEIN-RELATED"/>
    <property type="match status" value="1"/>
</dbReference>
<dbReference type="Gene3D" id="3.40.190.10">
    <property type="entry name" value="Periplasmic binding protein-like II"/>
    <property type="match status" value="1"/>
</dbReference>
<dbReference type="InterPro" id="IPR050490">
    <property type="entry name" value="Bact_solute-bd_prot1"/>
</dbReference>
<feature type="compositionally biased region" description="Basic and acidic residues" evidence="5">
    <location>
        <begin position="346"/>
        <end position="363"/>
    </location>
</feature>
<reference evidence="7" key="1">
    <citation type="journal article" date="2019" name="Int. J. Syst. Evol. Microbiol.">
        <title>The Global Catalogue of Microorganisms (GCM) 10K type strain sequencing project: providing services to taxonomists for standard genome sequencing and annotation.</title>
        <authorList>
            <consortium name="The Broad Institute Genomics Platform"/>
            <consortium name="The Broad Institute Genome Sequencing Center for Infectious Disease"/>
            <person name="Wu L."/>
            <person name="Ma J."/>
        </authorList>
    </citation>
    <scope>NUCLEOTIDE SEQUENCE [LARGE SCALE GENOMIC DNA]</scope>
    <source>
        <strain evidence="7">CCUG 57263</strain>
    </source>
</reference>
<evidence type="ECO:0000313" key="7">
    <source>
        <dbReference type="Proteomes" id="UP001597120"/>
    </source>
</evidence>
<evidence type="ECO:0000313" key="6">
    <source>
        <dbReference type="EMBL" id="MFD0867883.1"/>
    </source>
</evidence>
<evidence type="ECO:0000256" key="3">
    <source>
        <dbReference type="ARBA" id="ARBA00022448"/>
    </source>
</evidence>
<dbReference type="InterPro" id="IPR006059">
    <property type="entry name" value="SBP"/>
</dbReference>
<keyword evidence="4" id="KW-0732">Signal</keyword>
<comment type="similarity">
    <text evidence="2">Belongs to the bacterial solute-binding protein 1 family.</text>
</comment>
<gene>
    <name evidence="6" type="ORF">ACFQ03_01800</name>
</gene>
<proteinExistence type="inferred from homology"/>
<evidence type="ECO:0000256" key="5">
    <source>
        <dbReference type="SAM" id="MobiDB-lite"/>
    </source>
</evidence>